<keyword evidence="2" id="KW-0175">Coiled coil</keyword>
<comment type="caution">
    <text evidence="3">The sequence shown here is derived from an EMBL/GenBank/DDBJ whole genome shotgun (WGS) entry which is preliminary data.</text>
</comment>
<gene>
    <name evidence="3" type="ORF">EVA93_03525</name>
</gene>
<accession>A0A520N0Z0</accession>
<evidence type="ECO:0000313" key="4">
    <source>
        <dbReference type="Proteomes" id="UP000318710"/>
    </source>
</evidence>
<keyword evidence="1" id="KW-0802">TPR repeat</keyword>
<dbReference type="Gene3D" id="1.25.40.10">
    <property type="entry name" value="Tetratricopeptide repeat domain"/>
    <property type="match status" value="1"/>
</dbReference>
<evidence type="ECO:0000313" key="3">
    <source>
        <dbReference type="EMBL" id="RZO27096.1"/>
    </source>
</evidence>
<proteinExistence type="predicted"/>
<evidence type="ECO:0000256" key="1">
    <source>
        <dbReference type="PROSITE-ProRule" id="PRU00339"/>
    </source>
</evidence>
<reference evidence="3 4" key="1">
    <citation type="submission" date="2019-02" db="EMBL/GenBank/DDBJ databases">
        <title>Prokaryotic population dynamics and viral predation in marine succession experiment using metagenomics: the confinement effect.</title>
        <authorList>
            <person name="Haro-Moreno J.M."/>
            <person name="Rodriguez-Valera F."/>
            <person name="Lopez-Perez M."/>
        </authorList>
    </citation>
    <scope>NUCLEOTIDE SEQUENCE [LARGE SCALE GENOMIC DNA]</scope>
    <source>
        <strain evidence="3">MED-G160</strain>
    </source>
</reference>
<dbReference type="Proteomes" id="UP000318710">
    <property type="component" value="Unassembled WGS sequence"/>
</dbReference>
<dbReference type="InterPro" id="IPR011990">
    <property type="entry name" value="TPR-like_helical_dom_sf"/>
</dbReference>
<organism evidence="3 4">
    <name type="scientific">SAR86 cluster bacterium</name>
    <dbReference type="NCBI Taxonomy" id="2030880"/>
    <lineage>
        <taxon>Bacteria</taxon>
        <taxon>Pseudomonadati</taxon>
        <taxon>Pseudomonadota</taxon>
        <taxon>Gammaproteobacteria</taxon>
        <taxon>SAR86 cluster</taxon>
    </lineage>
</organism>
<evidence type="ECO:0000256" key="2">
    <source>
        <dbReference type="SAM" id="Coils"/>
    </source>
</evidence>
<dbReference type="PROSITE" id="PS50005">
    <property type="entry name" value="TPR"/>
    <property type="match status" value="1"/>
</dbReference>
<sequence>MSFRFLFYKYLIVFLFLPILVSANVNDDAKTDILFLKIQELELEIAELRNRLESQNYLIEKLIAESTDADENESENLENLTLNADIRFAGIEDPKSKDQIYNAAIEALEDQNFDKSLNLFIYFVESFSDEEKTPLSYFWLGEISLIKNDLENAMTFFMELISSYPNHYRVPLSHKKIGDIYLQSDDMKSAKDKYNFVVREYPNNTASSLALQILKNME</sequence>
<dbReference type="EMBL" id="SHBF01000019">
    <property type="protein sequence ID" value="RZO27096.1"/>
    <property type="molecule type" value="Genomic_DNA"/>
</dbReference>
<dbReference type="SUPFAM" id="SSF48452">
    <property type="entry name" value="TPR-like"/>
    <property type="match status" value="1"/>
</dbReference>
<feature type="repeat" description="TPR" evidence="1">
    <location>
        <begin position="134"/>
        <end position="167"/>
    </location>
</feature>
<dbReference type="AlphaFoldDB" id="A0A520N0Z0"/>
<name>A0A520N0Z0_9GAMM</name>
<dbReference type="InterPro" id="IPR019734">
    <property type="entry name" value="TPR_rpt"/>
</dbReference>
<protein>
    <submittedName>
        <fullName evidence="3">Tetratricopeptide repeat protein</fullName>
    </submittedName>
</protein>
<dbReference type="Pfam" id="PF13181">
    <property type="entry name" value="TPR_8"/>
    <property type="match status" value="1"/>
</dbReference>
<feature type="coiled-coil region" evidence="2">
    <location>
        <begin position="31"/>
        <end position="65"/>
    </location>
</feature>